<organism evidence="3 4">
    <name type="scientific">Liquorilactobacillus ghanensis DSM 18630</name>
    <dbReference type="NCBI Taxonomy" id="1423750"/>
    <lineage>
        <taxon>Bacteria</taxon>
        <taxon>Bacillati</taxon>
        <taxon>Bacillota</taxon>
        <taxon>Bacilli</taxon>
        <taxon>Lactobacillales</taxon>
        <taxon>Lactobacillaceae</taxon>
        <taxon>Liquorilactobacillus</taxon>
    </lineage>
</organism>
<dbReference type="Pfam" id="PF04073">
    <property type="entry name" value="tRNA_edit"/>
    <property type="match status" value="1"/>
</dbReference>
<dbReference type="SUPFAM" id="SSF55826">
    <property type="entry name" value="YbaK/ProRS associated domain"/>
    <property type="match status" value="1"/>
</dbReference>
<evidence type="ECO:0000313" key="4">
    <source>
        <dbReference type="Proteomes" id="UP000051451"/>
    </source>
</evidence>
<dbReference type="PANTHER" id="PTHR30411">
    <property type="entry name" value="CYTOPLASMIC PROTEIN"/>
    <property type="match status" value="1"/>
</dbReference>
<sequence length="154" mass="17041">MSLENVRSFFKQYQLENRIHVFDESTATVAEAAAVLEVKPEQIAKTLAFSLKERPIVIVTEGTAKISNPKYKAAFKQRAHMVKADELEDLIGHPLGGVCPFALKPAVDVYLDESLKKHDVIYPAAGTANAAVKLTVAELEKYAQPVAWVYVIKE</sequence>
<dbReference type="RefSeq" id="WP_057871833.1">
    <property type="nucleotide sequence ID" value="NZ_AZGB01000016.1"/>
</dbReference>
<dbReference type="InterPro" id="IPR036754">
    <property type="entry name" value="YbaK/aa-tRNA-synt-asso_dom_sf"/>
</dbReference>
<dbReference type="STRING" id="1423750.FC89_GL001093"/>
<evidence type="ECO:0000313" key="3">
    <source>
        <dbReference type="EMBL" id="KRM06221.1"/>
    </source>
</evidence>
<dbReference type="CDD" id="cd04333">
    <property type="entry name" value="ProX_deacylase"/>
    <property type="match status" value="1"/>
</dbReference>
<name>A0A0R1VLM0_9LACO</name>
<dbReference type="PANTHER" id="PTHR30411:SF1">
    <property type="entry name" value="CYTOPLASMIC PROTEIN"/>
    <property type="match status" value="1"/>
</dbReference>
<dbReference type="GeneID" id="98319112"/>
<protein>
    <recommendedName>
        <fullName evidence="2">YbaK/aminoacyl-tRNA synthetase-associated domain-containing protein</fullName>
    </recommendedName>
</protein>
<accession>A0A0R1VLM0</accession>
<dbReference type="AlphaFoldDB" id="A0A0R1VLM0"/>
<dbReference type="GO" id="GO:0002161">
    <property type="term" value="F:aminoacyl-tRNA deacylase activity"/>
    <property type="evidence" value="ECO:0007669"/>
    <property type="project" value="InterPro"/>
</dbReference>
<dbReference type="Proteomes" id="UP000051451">
    <property type="component" value="Unassembled WGS sequence"/>
</dbReference>
<keyword evidence="1" id="KW-0648">Protein biosynthesis</keyword>
<feature type="domain" description="YbaK/aminoacyl-tRNA synthetase-associated" evidence="2">
    <location>
        <begin position="24"/>
        <end position="141"/>
    </location>
</feature>
<gene>
    <name evidence="3" type="ORF">FC89_GL001093</name>
</gene>
<dbReference type="PATRIC" id="fig|1423750.3.peg.1118"/>
<dbReference type="Gene3D" id="3.90.960.10">
    <property type="entry name" value="YbaK/aminoacyl-tRNA synthetase-associated domain"/>
    <property type="match status" value="1"/>
</dbReference>
<comment type="caution">
    <text evidence="3">The sequence shown here is derived from an EMBL/GenBank/DDBJ whole genome shotgun (WGS) entry which is preliminary data.</text>
</comment>
<evidence type="ECO:0000256" key="1">
    <source>
        <dbReference type="ARBA" id="ARBA00022917"/>
    </source>
</evidence>
<reference evidence="3 4" key="1">
    <citation type="journal article" date="2015" name="Genome Announc.">
        <title>Expanding the biotechnology potential of lactobacilli through comparative genomics of 213 strains and associated genera.</title>
        <authorList>
            <person name="Sun Z."/>
            <person name="Harris H.M."/>
            <person name="McCann A."/>
            <person name="Guo C."/>
            <person name="Argimon S."/>
            <person name="Zhang W."/>
            <person name="Yang X."/>
            <person name="Jeffery I.B."/>
            <person name="Cooney J.C."/>
            <person name="Kagawa T.F."/>
            <person name="Liu W."/>
            <person name="Song Y."/>
            <person name="Salvetti E."/>
            <person name="Wrobel A."/>
            <person name="Rasinkangas P."/>
            <person name="Parkhill J."/>
            <person name="Rea M.C."/>
            <person name="O'Sullivan O."/>
            <person name="Ritari J."/>
            <person name="Douillard F.P."/>
            <person name="Paul Ross R."/>
            <person name="Yang R."/>
            <person name="Briner A.E."/>
            <person name="Felis G.E."/>
            <person name="de Vos W.M."/>
            <person name="Barrangou R."/>
            <person name="Klaenhammer T.R."/>
            <person name="Caufield P.W."/>
            <person name="Cui Y."/>
            <person name="Zhang H."/>
            <person name="O'Toole P.W."/>
        </authorList>
    </citation>
    <scope>NUCLEOTIDE SEQUENCE [LARGE SCALE GENOMIC DNA]</scope>
    <source>
        <strain evidence="3 4">DSM 18630</strain>
    </source>
</reference>
<keyword evidence="4" id="KW-1185">Reference proteome</keyword>
<dbReference type="EMBL" id="AZGB01000016">
    <property type="protein sequence ID" value="KRM06221.1"/>
    <property type="molecule type" value="Genomic_DNA"/>
</dbReference>
<dbReference type="InterPro" id="IPR007214">
    <property type="entry name" value="YbaK/aa-tRNA-synth-assoc-dom"/>
</dbReference>
<dbReference type="GO" id="GO:0006412">
    <property type="term" value="P:translation"/>
    <property type="evidence" value="ECO:0007669"/>
    <property type="project" value="UniProtKB-KW"/>
</dbReference>
<proteinExistence type="predicted"/>
<evidence type="ECO:0000259" key="2">
    <source>
        <dbReference type="Pfam" id="PF04073"/>
    </source>
</evidence>
<dbReference type="OrthoDB" id="9798760at2"/>